<dbReference type="EMBL" id="CH473948">
    <property type="protein sequence ID" value="EDM06532.1"/>
    <property type="molecule type" value="Genomic_DNA"/>
</dbReference>
<feature type="non-terminal residue" evidence="1">
    <location>
        <position position="49"/>
    </location>
</feature>
<reference evidence="1" key="1">
    <citation type="journal article" date="2005" name="Genome Res.">
        <title>Gene and alternative splicing annotation with AIR.</title>
        <authorList>
            <person name="Florea L."/>
            <person name="Di Francesco V."/>
            <person name="Miller J."/>
            <person name="Turner R."/>
            <person name="Yao A."/>
            <person name="Harris M."/>
            <person name="Walenz B."/>
            <person name="Mobarry C."/>
            <person name="Merkulov G.V."/>
            <person name="Charlab R."/>
            <person name="Dew I."/>
            <person name="Deng Z."/>
            <person name="Istrail S."/>
            <person name="Li P."/>
            <person name="Sutton G."/>
        </authorList>
    </citation>
    <scope>NUCLEOTIDE SEQUENCE</scope>
    <source>
        <strain evidence="1">BN</strain>
    </source>
</reference>
<name>A6HKH7_RAT</name>
<gene>
    <name evidence="1" type="ORF">rCG_35000</name>
</gene>
<reference evidence="1 2" key="2">
    <citation type="submission" date="2005-07" db="EMBL/GenBank/DDBJ databases">
        <authorList>
            <person name="Mural R.J."/>
            <person name="Li P.W."/>
            <person name="Adams M.D."/>
            <person name="Amanatides P.G."/>
            <person name="Baden-Tillson H."/>
            <person name="Barnstead M."/>
            <person name="Chin S.H."/>
            <person name="Dew I."/>
            <person name="Evans C.A."/>
            <person name="Ferriera S."/>
            <person name="Flanigan M."/>
            <person name="Fosler C."/>
            <person name="Glodek A."/>
            <person name="Gu Z."/>
            <person name="Holt R.A."/>
            <person name="Jennings D."/>
            <person name="Kraft C.L."/>
            <person name="Lu F."/>
            <person name="Nguyen T."/>
            <person name="Nusskern D.R."/>
            <person name="Pfannkoch C.M."/>
            <person name="Sitter C."/>
            <person name="Sutton G.G."/>
            <person name="Venter J.C."/>
            <person name="Wang Z."/>
            <person name="Woodage T."/>
            <person name="Zheng X.H."/>
            <person name="Zhong F."/>
        </authorList>
    </citation>
    <scope>NUCLEOTIDE SEQUENCE [LARGE SCALE GENOMIC DNA]</scope>
    <source>
        <strain evidence="1">BN</strain>
        <strain evidence="2">BN, Sprague-Dawley</strain>
    </source>
</reference>
<sequence length="49" mass="5486">MKPVNSLTAFVSTTEISVTTMQDWLCFVPNVPCPDSRLTDHVSIKIFLC</sequence>
<dbReference type="EMBL" id="CH473948">
    <property type="protein sequence ID" value="EDM06531.1"/>
    <property type="molecule type" value="Genomic_DNA"/>
</dbReference>
<evidence type="ECO:0000313" key="1">
    <source>
        <dbReference type="EMBL" id="EDM06532.1"/>
    </source>
</evidence>
<organism evidence="1 2">
    <name type="scientific">Rattus norvegicus</name>
    <name type="common">Rat</name>
    <dbReference type="NCBI Taxonomy" id="10116"/>
    <lineage>
        <taxon>Eukaryota</taxon>
        <taxon>Metazoa</taxon>
        <taxon>Chordata</taxon>
        <taxon>Craniata</taxon>
        <taxon>Vertebrata</taxon>
        <taxon>Euteleostomi</taxon>
        <taxon>Mammalia</taxon>
        <taxon>Eutheria</taxon>
        <taxon>Euarchontoglires</taxon>
        <taxon>Glires</taxon>
        <taxon>Rodentia</taxon>
        <taxon>Myomorpha</taxon>
        <taxon>Muroidea</taxon>
        <taxon>Muridae</taxon>
        <taxon>Murinae</taxon>
        <taxon>Rattus</taxon>
    </lineage>
</organism>
<accession>A6HKH7</accession>
<proteinExistence type="predicted"/>
<dbReference type="Proteomes" id="UP000234681">
    <property type="component" value="Chromosome 10"/>
</dbReference>
<protein>
    <submittedName>
        <fullName evidence="1">RCG35000, isoform CRA_a</fullName>
    </submittedName>
</protein>
<evidence type="ECO:0000313" key="2">
    <source>
        <dbReference type="Proteomes" id="UP000234681"/>
    </source>
</evidence>
<dbReference type="AlphaFoldDB" id="A6HKH7"/>